<evidence type="ECO:0000313" key="7">
    <source>
        <dbReference type="Proteomes" id="UP001165085"/>
    </source>
</evidence>
<keyword evidence="2" id="KW-0863">Zinc-finger</keyword>
<keyword evidence="3" id="KW-0862">Zinc</keyword>
<dbReference type="AlphaFoldDB" id="A0A9W7AVV4"/>
<evidence type="ECO:0000256" key="4">
    <source>
        <dbReference type="SAM" id="MobiDB-lite"/>
    </source>
</evidence>
<dbReference type="GO" id="GO:0000395">
    <property type="term" value="P:mRNA 5'-splice site recognition"/>
    <property type="evidence" value="ECO:0007669"/>
    <property type="project" value="InterPro"/>
</dbReference>
<feature type="compositionally biased region" description="Gly residues" evidence="4">
    <location>
        <begin position="108"/>
        <end position="118"/>
    </location>
</feature>
<organism evidence="6 7">
    <name type="scientific">Triparma strigata</name>
    <dbReference type="NCBI Taxonomy" id="1606541"/>
    <lineage>
        <taxon>Eukaryota</taxon>
        <taxon>Sar</taxon>
        <taxon>Stramenopiles</taxon>
        <taxon>Ochrophyta</taxon>
        <taxon>Bolidophyceae</taxon>
        <taxon>Parmales</taxon>
        <taxon>Triparmaceae</taxon>
        <taxon>Triparma</taxon>
    </lineage>
</organism>
<dbReference type="PANTHER" id="PTHR31148:SF1">
    <property type="entry name" value="U1 SMALL NUCLEAR RIBONUCLEOPROTEIN C"/>
    <property type="match status" value="1"/>
</dbReference>
<dbReference type="Proteomes" id="UP001165085">
    <property type="component" value="Unassembled WGS sequence"/>
</dbReference>
<dbReference type="OrthoDB" id="76567at2759"/>
<comment type="caution">
    <text evidence="6">The sequence shown here is derived from an EMBL/GenBank/DDBJ whole genome shotgun (WGS) entry which is preliminary data.</text>
</comment>
<feature type="compositionally biased region" description="Pro residues" evidence="4">
    <location>
        <begin position="220"/>
        <end position="245"/>
    </location>
</feature>
<dbReference type="GO" id="GO:0008270">
    <property type="term" value="F:zinc ion binding"/>
    <property type="evidence" value="ECO:0007669"/>
    <property type="project" value="UniProtKB-KW"/>
</dbReference>
<feature type="compositionally biased region" description="Gly residues" evidence="4">
    <location>
        <begin position="151"/>
        <end position="166"/>
    </location>
</feature>
<evidence type="ECO:0000313" key="6">
    <source>
        <dbReference type="EMBL" id="GMH75339.1"/>
    </source>
</evidence>
<dbReference type="PROSITE" id="PS50020">
    <property type="entry name" value="WW_DOMAIN_2"/>
    <property type="match status" value="1"/>
</dbReference>
<dbReference type="EMBL" id="BRXY01000188">
    <property type="protein sequence ID" value="GMH75339.1"/>
    <property type="molecule type" value="Genomic_DNA"/>
</dbReference>
<dbReference type="GO" id="GO:0030627">
    <property type="term" value="F:pre-mRNA 5'-splice site binding"/>
    <property type="evidence" value="ECO:0007669"/>
    <property type="project" value="InterPro"/>
</dbReference>
<feature type="domain" description="WW" evidence="5">
    <location>
        <begin position="69"/>
        <end position="102"/>
    </location>
</feature>
<dbReference type="InterPro" id="IPR013085">
    <property type="entry name" value="U1-CZ_Znf_C2H2"/>
</dbReference>
<evidence type="ECO:0000256" key="2">
    <source>
        <dbReference type="ARBA" id="ARBA00022771"/>
    </source>
</evidence>
<dbReference type="PANTHER" id="PTHR31148">
    <property type="entry name" value="U1 SMALL NUCLEAR RIBONUCLEOPROTEIN C"/>
    <property type="match status" value="1"/>
</dbReference>
<feature type="compositionally biased region" description="Pro residues" evidence="4">
    <location>
        <begin position="184"/>
        <end position="200"/>
    </location>
</feature>
<feature type="region of interest" description="Disordered" evidence="4">
    <location>
        <begin position="103"/>
        <end position="245"/>
    </location>
</feature>
<evidence type="ECO:0000256" key="1">
    <source>
        <dbReference type="ARBA" id="ARBA00022723"/>
    </source>
</evidence>
<evidence type="ECO:0000256" key="3">
    <source>
        <dbReference type="ARBA" id="ARBA00022833"/>
    </source>
</evidence>
<accession>A0A9W7AVV4</accession>
<dbReference type="Gene3D" id="3.30.160.60">
    <property type="entry name" value="Classic Zinc Finger"/>
    <property type="match status" value="1"/>
</dbReference>
<dbReference type="Pfam" id="PF06220">
    <property type="entry name" value="zf-U1"/>
    <property type="match status" value="1"/>
</dbReference>
<protein>
    <recommendedName>
        <fullName evidence="5">WW domain-containing protein</fullName>
    </recommendedName>
</protein>
<sequence length="245" mass="25443">MPRFFDDYGNCFLTHDSAAGRKQQRRGWKFRENFKAYYERHIPEWRGSQAGLAAAQQQYVKSNPSAELPPLPEGWTEMEDPATGMPLYENEEGDRTWARPGFVPPGPGGGGGGPGGPGMAPRPYAGQIGPNGLRQYGMGMVPSSMRQQQPYGGGGGSYGGGGGAYGGSRPPAPYGGGGAYGAPRGPPPQQYGAPPTPYGAPAPGAYGAPPPANPNNGYGAPPPTNPNNAPPQFAPPPPFAPPPAR</sequence>
<gene>
    <name evidence="6" type="ORF">TrST_g7984</name>
</gene>
<proteinExistence type="predicted"/>
<keyword evidence="7" id="KW-1185">Reference proteome</keyword>
<dbReference type="SUPFAM" id="SSF57667">
    <property type="entry name" value="beta-beta-alpha zinc fingers"/>
    <property type="match status" value="1"/>
</dbReference>
<name>A0A9W7AVV4_9STRA</name>
<keyword evidence="1" id="KW-0479">Metal-binding</keyword>
<evidence type="ECO:0000259" key="5">
    <source>
        <dbReference type="PROSITE" id="PS50020"/>
    </source>
</evidence>
<reference evidence="7" key="1">
    <citation type="journal article" date="2023" name="Commun. Biol.">
        <title>Genome analysis of Parmales, the sister group of diatoms, reveals the evolutionary specialization of diatoms from phago-mixotrophs to photoautotrophs.</title>
        <authorList>
            <person name="Ban H."/>
            <person name="Sato S."/>
            <person name="Yoshikawa S."/>
            <person name="Yamada K."/>
            <person name="Nakamura Y."/>
            <person name="Ichinomiya M."/>
            <person name="Sato N."/>
            <person name="Blanc-Mathieu R."/>
            <person name="Endo H."/>
            <person name="Kuwata A."/>
            <person name="Ogata H."/>
        </authorList>
    </citation>
    <scope>NUCLEOTIDE SEQUENCE [LARGE SCALE GENOMIC DNA]</scope>
    <source>
        <strain evidence="7">NIES 3701</strain>
    </source>
</reference>
<dbReference type="GO" id="GO:0005685">
    <property type="term" value="C:U1 snRNP"/>
    <property type="evidence" value="ECO:0007669"/>
    <property type="project" value="InterPro"/>
</dbReference>
<dbReference type="InterPro" id="IPR036236">
    <property type="entry name" value="Znf_C2H2_sf"/>
</dbReference>
<dbReference type="InterPro" id="IPR017340">
    <property type="entry name" value="U1_snRNP-C"/>
</dbReference>
<dbReference type="InterPro" id="IPR001202">
    <property type="entry name" value="WW_dom"/>
</dbReference>